<comment type="cofactor">
    <cofactor evidence="1 5">
        <name>FAD</name>
        <dbReference type="ChEBI" id="CHEBI:57692"/>
    </cofactor>
</comment>
<dbReference type="Pfam" id="PF00441">
    <property type="entry name" value="Acyl-CoA_dh_1"/>
    <property type="match status" value="1"/>
</dbReference>
<dbReference type="InterPro" id="IPR009075">
    <property type="entry name" value="AcylCo_DH/oxidase_C"/>
</dbReference>
<evidence type="ECO:0000313" key="9">
    <source>
        <dbReference type="EMBL" id="GGG89243.1"/>
    </source>
</evidence>
<dbReference type="Proteomes" id="UP000600247">
    <property type="component" value="Unassembled WGS sequence"/>
</dbReference>
<dbReference type="Pfam" id="PF02770">
    <property type="entry name" value="Acyl-CoA_dh_M"/>
    <property type="match status" value="1"/>
</dbReference>
<dbReference type="PANTHER" id="PTHR43884:SF12">
    <property type="entry name" value="ISOVALERYL-COA DEHYDROGENASE, MITOCHONDRIAL-RELATED"/>
    <property type="match status" value="1"/>
</dbReference>
<dbReference type="InterPro" id="IPR046373">
    <property type="entry name" value="Acyl-CoA_Oxase/DH_mid-dom_sf"/>
</dbReference>
<dbReference type="InterPro" id="IPR006091">
    <property type="entry name" value="Acyl-CoA_Oxase/DH_mid-dom"/>
</dbReference>
<organism evidence="9 10">
    <name type="scientific">Paenibacillus radicis</name>
    <name type="common">ex Gao et al. 2016</name>
    <dbReference type="NCBI Taxonomy" id="1737354"/>
    <lineage>
        <taxon>Bacteria</taxon>
        <taxon>Bacillati</taxon>
        <taxon>Bacillota</taxon>
        <taxon>Bacilli</taxon>
        <taxon>Bacillales</taxon>
        <taxon>Paenibacillaceae</taxon>
        <taxon>Paenibacillus</taxon>
    </lineage>
</organism>
<evidence type="ECO:0000259" key="8">
    <source>
        <dbReference type="Pfam" id="PF02771"/>
    </source>
</evidence>
<dbReference type="GO" id="GO:0050660">
    <property type="term" value="F:flavin adenine dinucleotide binding"/>
    <property type="evidence" value="ECO:0007669"/>
    <property type="project" value="InterPro"/>
</dbReference>
<keyword evidence="3 5" id="KW-0285">Flavoprotein</keyword>
<keyword evidence="10" id="KW-1185">Reference proteome</keyword>
<dbReference type="EMBL" id="BMHY01000021">
    <property type="protein sequence ID" value="GGG89243.1"/>
    <property type="molecule type" value="Genomic_DNA"/>
</dbReference>
<dbReference type="InterPro" id="IPR037069">
    <property type="entry name" value="AcylCoA_DH/ox_N_sf"/>
</dbReference>
<feature type="domain" description="Acyl-CoA dehydrogenase/oxidase C-terminal" evidence="6">
    <location>
        <begin position="248"/>
        <end position="386"/>
    </location>
</feature>
<dbReference type="Gene3D" id="1.10.540.10">
    <property type="entry name" value="Acyl-CoA dehydrogenase/oxidase, N-terminal domain"/>
    <property type="match status" value="1"/>
</dbReference>
<evidence type="ECO:0000259" key="7">
    <source>
        <dbReference type="Pfam" id="PF02770"/>
    </source>
</evidence>
<dbReference type="PANTHER" id="PTHR43884">
    <property type="entry name" value="ACYL-COA DEHYDROGENASE"/>
    <property type="match status" value="1"/>
</dbReference>
<keyword evidence="5" id="KW-0560">Oxidoreductase</keyword>
<proteinExistence type="inferred from homology"/>
<keyword evidence="4 5" id="KW-0274">FAD</keyword>
<dbReference type="AlphaFoldDB" id="A0A917HSV4"/>
<dbReference type="InterPro" id="IPR036250">
    <property type="entry name" value="AcylCo_DH-like_C"/>
</dbReference>
<feature type="domain" description="Acyl-CoA oxidase/dehydrogenase middle" evidence="7">
    <location>
        <begin position="127"/>
        <end position="219"/>
    </location>
</feature>
<comment type="caution">
    <text evidence="9">The sequence shown here is derived from an EMBL/GenBank/DDBJ whole genome shotgun (WGS) entry which is preliminary data.</text>
</comment>
<dbReference type="InterPro" id="IPR009100">
    <property type="entry name" value="AcylCoA_DH/oxidase_NM_dom_sf"/>
</dbReference>
<dbReference type="GO" id="GO:0003995">
    <property type="term" value="F:acyl-CoA dehydrogenase activity"/>
    <property type="evidence" value="ECO:0007669"/>
    <property type="project" value="TreeGrafter"/>
</dbReference>
<dbReference type="RefSeq" id="WP_188892882.1">
    <property type="nucleotide sequence ID" value="NZ_BMHY01000021.1"/>
</dbReference>
<gene>
    <name evidence="9" type="ORF">GCM10010918_54960</name>
</gene>
<evidence type="ECO:0000256" key="2">
    <source>
        <dbReference type="ARBA" id="ARBA00009347"/>
    </source>
</evidence>
<dbReference type="Gene3D" id="1.20.140.10">
    <property type="entry name" value="Butyryl-CoA Dehydrogenase, subunit A, domain 3"/>
    <property type="match status" value="1"/>
</dbReference>
<evidence type="ECO:0000256" key="4">
    <source>
        <dbReference type="ARBA" id="ARBA00022827"/>
    </source>
</evidence>
<dbReference type="InterPro" id="IPR013786">
    <property type="entry name" value="AcylCoA_DH/ox_N"/>
</dbReference>
<accession>A0A917HSV4</accession>
<evidence type="ECO:0000256" key="3">
    <source>
        <dbReference type="ARBA" id="ARBA00022630"/>
    </source>
</evidence>
<name>A0A917HSV4_9BACL</name>
<evidence type="ECO:0000313" key="10">
    <source>
        <dbReference type="Proteomes" id="UP000600247"/>
    </source>
</evidence>
<evidence type="ECO:0000259" key="6">
    <source>
        <dbReference type="Pfam" id="PF00441"/>
    </source>
</evidence>
<comment type="similarity">
    <text evidence="2 5">Belongs to the acyl-CoA dehydrogenase family.</text>
</comment>
<protein>
    <submittedName>
        <fullName evidence="9">Acyl-CoA dehydrogenase</fullName>
    </submittedName>
</protein>
<evidence type="ECO:0000256" key="5">
    <source>
        <dbReference type="RuleBase" id="RU362125"/>
    </source>
</evidence>
<dbReference type="Gene3D" id="2.40.110.10">
    <property type="entry name" value="Butyryl-CoA Dehydrogenase, subunit A, domain 2"/>
    <property type="match status" value="1"/>
</dbReference>
<dbReference type="SUPFAM" id="SSF47203">
    <property type="entry name" value="Acyl-CoA dehydrogenase C-terminal domain-like"/>
    <property type="match status" value="1"/>
</dbReference>
<evidence type="ECO:0000256" key="1">
    <source>
        <dbReference type="ARBA" id="ARBA00001974"/>
    </source>
</evidence>
<dbReference type="Pfam" id="PF02771">
    <property type="entry name" value="Acyl-CoA_dh_N"/>
    <property type="match status" value="1"/>
</dbReference>
<dbReference type="PIRSF" id="PIRSF016578">
    <property type="entry name" value="HsaA"/>
    <property type="match status" value="1"/>
</dbReference>
<dbReference type="SUPFAM" id="SSF56645">
    <property type="entry name" value="Acyl-CoA dehydrogenase NM domain-like"/>
    <property type="match status" value="1"/>
</dbReference>
<feature type="domain" description="Acyl-CoA dehydrogenase/oxidase N-terminal" evidence="8">
    <location>
        <begin position="14"/>
        <end position="121"/>
    </location>
</feature>
<sequence length="401" mass="43848">MTAVNTTTVSEASYEALIAEVRRTVDEVIRPNAERIDREGVFPAENLQALADAGWNSMIIPTEYDGLGLDYRAFALAAEEIGKGCPSTSLIYVMHVGAAQTIVYYGSEDQKRRWLKPVRTGAIGTHSMSEKATGGHTWFNLSEAKRDGNDYVLDLEKSFTTSGGHADFYVLQTRTPGAEKPTDLSYFIVDGQDPGITAGPWEALGVRGNQSGPLKLDGVKVPRADLLAGENRAIEIAFNGVDPLYLLGIGSAWIGVAEEALSIVVNRVKNTVHRDFNRSLADYQVIRQQLAQAKIALSSLKPWQLSLADKYNRYEAEGRLLGELWYEATEFKIHATEVANQVVSIAMDVTGGYGYKKGTIERLYRDVRAGLVLAPSNHLARELVGKDLVGQPPELFTPGGD</sequence>
<reference evidence="9 10" key="1">
    <citation type="journal article" date="2014" name="Int. J. Syst. Evol. Microbiol.">
        <title>Complete genome sequence of Corynebacterium casei LMG S-19264T (=DSM 44701T), isolated from a smear-ripened cheese.</title>
        <authorList>
            <consortium name="US DOE Joint Genome Institute (JGI-PGF)"/>
            <person name="Walter F."/>
            <person name="Albersmeier A."/>
            <person name="Kalinowski J."/>
            <person name="Ruckert C."/>
        </authorList>
    </citation>
    <scope>NUCLEOTIDE SEQUENCE [LARGE SCALE GENOMIC DNA]</scope>
    <source>
        <strain evidence="9 10">CGMCC 1.15286</strain>
    </source>
</reference>